<organism evidence="5 6">
    <name type="scientific">Caulobacter ginsengisoli</name>
    <dbReference type="NCBI Taxonomy" id="400775"/>
    <lineage>
        <taxon>Bacteria</taxon>
        <taxon>Pseudomonadati</taxon>
        <taxon>Pseudomonadota</taxon>
        <taxon>Alphaproteobacteria</taxon>
        <taxon>Caulobacterales</taxon>
        <taxon>Caulobacteraceae</taxon>
        <taxon>Caulobacter</taxon>
    </lineage>
</organism>
<sequence>MRQLEARKQLIFVADDDRMILDLIVTRLQLAGYLTAHARSGYEAIHGIAEIRPAGVILDVNMPGLDGFSVLKQLKQTPQTASIPVMMLTARNAPDDVQKAIGLGARDFLAKPFSDTQLLSRVARLVRPVRPRPVTPPPGPTPKPSGGEVLL</sequence>
<evidence type="ECO:0000259" key="4">
    <source>
        <dbReference type="PROSITE" id="PS50110"/>
    </source>
</evidence>
<gene>
    <name evidence="5" type="ORF">QO010_002413</name>
</gene>
<dbReference type="SMART" id="SM00448">
    <property type="entry name" value="REC"/>
    <property type="match status" value="1"/>
</dbReference>
<dbReference type="PANTHER" id="PTHR44591">
    <property type="entry name" value="STRESS RESPONSE REGULATOR PROTEIN 1"/>
    <property type="match status" value="1"/>
</dbReference>
<evidence type="ECO:0000256" key="2">
    <source>
        <dbReference type="PROSITE-ProRule" id="PRU00169"/>
    </source>
</evidence>
<feature type="domain" description="Response regulatory" evidence="4">
    <location>
        <begin position="10"/>
        <end position="126"/>
    </location>
</feature>
<reference evidence="5 6" key="1">
    <citation type="submission" date="2023-07" db="EMBL/GenBank/DDBJ databases">
        <title>Genomic Encyclopedia of Type Strains, Phase IV (KMG-IV): sequencing the most valuable type-strain genomes for metagenomic binning, comparative biology and taxonomic classification.</title>
        <authorList>
            <person name="Goeker M."/>
        </authorList>
    </citation>
    <scope>NUCLEOTIDE SEQUENCE [LARGE SCALE GENOMIC DNA]</scope>
    <source>
        <strain evidence="5 6">DSM 18695</strain>
    </source>
</reference>
<feature type="region of interest" description="Disordered" evidence="3">
    <location>
        <begin position="129"/>
        <end position="151"/>
    </location>
</feature>
<keyword evidence="6" id="KW-1185">Reference proteome</keyword>
<accession>A0ABU0IRM0</accession>
<keyword evidence="1 2" id="KW-0597">Phosphoprotein</keyword>
<dbReference type="Gene3D" id="3.40.50.2300">
    <property type="match status" value="1"/>
</dbReference>
<dbReference type="InterPro" id="IPR011006">
    <property type="entry name" value="CheY-like_superfamily"/>
</dbReference>
<dbReference type="PROSITE" id="PS50110">
    <property type="entry name" value="RESPONSE_REGULATORY"/>
    <property type="match status" value="1"/>
</dbReference>
<dbReference type="EMBL" id="JAUSVS010000004">
    <property type="protein sequence ID" value="MDQ0464629.1"/>
    <property type="molecule type" value="Genomic_DNA"/>
</dbReference>
<comment type="caution">
    <text evidence="5">The sequence shown here is derived from an EMBL/GenBank/DDBJ whole genome shotgun (WGS) entry which is preliminary data.</text>
</comment>
<dbReference type="RefSeq" id="WP_307349437.1">
    <property type="nucleotide sequence ID" value="NZ_JAUSVS010000004.1"/>
</dbReference>
<dbReference type="CDD" id="cd17574">
    <property type="entry name" value="REC_OmpR"/>
    <property type="match status" value="1"/>
</dbReference>
<evidence type="ECO:0000256" key="1">
    <source>
        <dbReference type="ARBA" id="ARBA00022553"/>
    </source>
</evidence>
<feature type="modified residue" description="4-aspartylphosphate" evidence="2">
    <location>
        <position position="59"/>
    </location>
</feature>
<protein>
    <submittedName>
        <fullName evidence="5">Two-component system OmpR family response regulator</fullName>
    </submittedName>
</protein>
<evidence type="ECO:0000313" key="5">
    <source>
        <dbReference type="EMBL" id="MDQ0464629.1"/>
    </source>
</evidence>
<feature type="compositionally biased region" description="Pro residues" evidence="3">
    <location>
        <begin position="131"/>
        <end position="143"/>
    </location>
</feature>
<dbReference type="PANTHER" id="PTHR44591:SF23">
    <property type="entry name" value="CHEY SUBFAMILY"/>
    <property type="match status" value="1"/>
</dbReference>
<dbReference type="InterPro" id="IPR001789">
    <property type="entry name" value="Sig_transdc_resp-reg_receiver"/>
</dbReference>
<evidence type="ECO:0000313" key="6">
    <source>
        <dbReference type="Proteomes" id="UP001228905"/>
    </source>
</evidence>
<proteinExistence type="predicted"/>
<dbReference type="SUPFAM" id="SSF52172">
    <property type="entry name" value="CheY-like"/>
    <property type="match status" value="1"/>
</dbReference>
<dbReference type="Proteomes" id="UP001228905">
    <property type="component" value="Unassembled WGS sequence"/>
</dbReference>
<dbReference type="InterPro" id="IPR050595">
    <property type="entry name" value="Bact_response_regulator"/>
</dbReference>
<evidence type="ECO:0000256" key="3">
    <source>
        <dbReference type="SAM" id="MobiDB-lite"/>
    </source>
</evidence>
<dbReference type="Pfam" id="PF00072">
    <property type="entry name" value="Response_reg"/>
    <property type="match status" value="1"/>
</dbReference>
<name>A0ABU0IRM0_9CAUL</name>